<name>A0A0A9DEL6_ARUDO</name>
<sequence length="63" mass="7372">MNQRNAFLEMNCQLVNVSANSYPQTKRHKQFSPFLLPIALILFPWEKQLESLLWIGNHDLAES</sequence>
<accession>A0A0A9DEL6</accession>
<evidence type="ECO:0000313" key="1">
    <source>
        <dbReference type="EMBL" id="JAD84085.1"/>
    </source>
</evidence>
<reference evidence="1" key="2">
    <citation type="journal article" date="2015" name="Data Brief">
        <title>Shoot transcriptome of the giant reed, Arundo donax.</title>
        <authorList>
            <person name="Barrero R.A."/>
            <person name="Guerrero F.D."/>
            <person name="Moolhuijzen P."/>
            <person name="Goolsby J.A."/>
            <person name="Tidwell J."/>
            <person name="Bellgard S.E."/>
            <person name="Bellgard M.I."/>
        </authorList>
    </citation>
    <scope>NUCLEOTIDE SEQUENCE</scope>
    <source>
        <tissue evidence="1">Shoot tissue taken approximately 20 cm above the soil surface</tissue>
    </source>
</reference>
<organism evidence="1">
    <name type="scientific">Arundo donax</name>
    <name type="common">Giant reed</name>
    <name type="synonym">Donax arundinaceus</name>
    <dbReference type="NCBI Taxonomy" id="35708"/>
    <lineage>
        <taxon>Eukaryota</taxon>
        <taxon>Viridiplantae</taxon>
        <taxon>Streptophyta</taxon>
        <taxon>Embryophyta</taxon>
        <taxon>Tracheophyta</taxon>
        <taxon>Spermatophyta</taxon>
        <taxon>Magnoliopsida</taxon>
        <taxon>Liliopsida</taxon>
        <taxon>Poales</taxon>
        <taxon>Poaceae</taxon>
        <taxon>PACMAD clade</taxon>
        <taxon>Arundinoideae</taxon>
        <taxon>Arundineae</taxon>
        <taxon>Arundo</taxon>
    </lineage>
</organism>
<protein>
    <submittedName>
        <fullName evidence="1">Uncharacterized protein</fullName>
    </submittedName>
</protein>
<proteinExistence type="predicted"/>
<dbReference type="AlphaFoldDB" id="A0A0A9DEL6"/>
<dbReference type="EMBL" id="GBRH01213810">
    <property type="protein sequence ID" value="JAD84085.1"/>
    <property type="molecule type" value="Transcribed_RNA"/>
</dbReference>
<reference evidence="1" key="1">
    <citation type="submission" date="2014-09" db="EMBL/GenBank/DDBJ databases">
        <authorList>
            <person name="Magalhaes I.L.F."/>
            <person name="Oliveira U."/>
            <person name="Santos F.R."/>
            <person name="Vidigal T.H.D.A."/>
            <person name="Brescovit A.D."/>
            <person name="Santos A.J."/>
        </authorList>
    </citation>
    <scope>NUCLEOTIDE SEQUENCE</scope>
    <source>
        <tissue evidence="1">Shoot tissue taken approximately 20 cm above the soil surface</tissue>
    </source>
</reference>